<accession>A0AAN7A682</accession>
<feature type="signal peptide" evidence="1">
    <location>
        <begin position="1"/>
        <end position="21"/>
    </location>
</feature>
<name>A0AAN7A682_9PEZI</name>
<proteinExistence type="predicted"/>
<evidence type="ECO:0000313" key="3">
    <source>
        <dbReference type="Proteomes" id="UP001302321"/>
    </source>
</evidence>
<comment type="caution">
    <text evidence="2">The sequence shown here is derived from an EMBL/GenBank/DDBJ whole genome shotgun (WGS) entry which is preliminary data.</text>
</comment>
<reference evidence="2" key="1">
    <citation type="journal article" date="2023" name="Mol. Phylogenet. Evol.">
        <title>Genome-scale phylogeny and comparative genomics of the fungal order Sordariales.</title>
        <authorList>
            <person name="Hensen N."/>
            <person name="Bonometti L."/>
            <person name="Westerberg I."/>
            <person name="Brannstrom I.O."/>
            <person name="Guillou S."/>
            <person name="Cros-Aarteil S."/>
            <person name="Calhoun S."/>
            <person name="Haridas S."/>
            <person name="Kuo A."/>
            <person name="Mondo S."/>
            <person name="Pangilinan J."/>
            <person name="Riley R."/>
            <person name="LaButti K."/>
            <person name="Andreopoulos B."/>
            <person name="Lipzen A."/>
            <person name="Chen C."/>
            <person name="Yan M."/>
            <person name="Daum C."/>
            <person name="Ng V."/>
            <person name="Clum A."/>
            <person name="Steindorff A."/>
            <person name="Ohm R.A."/>
            <person name="Martin F."/>
            <person name="Silar P."/>
            <person name="Natvig D.O."/>
            <person name="Lalanne C."/>
            <person name="Gautier V."/>
            <person name="Ament-Velasquez S.L."/>
            <person name="Kruys A."/>
            <person name="Hutchinson M.I."/>
            <person name="Powell A.J."/>
            <person name="Barry K."/>
            <person name="Miller A.N."/>
            <person name="Grigoriev I.V."/>
            <person name="Debuchy R."/>
            <person name="Gladieux P."/>
            <person name="Hiltunen Thoren M."/>
            <person name="Johannesson H."/>
        </authorList>
    </citation>
    <scope>NUCLEOTIDE SEQUENCE</scope>
    <source>
        <strain evidence="2">CBS 892.96</strain>
    </source>
</reference>
<organism evidence="2 3">
    <name type="scientific">Triangularia setosa</name>
    <dbReference type="NCBI Taxonomy" id="2587417"/>
    <lineage>
        <taxon>Eukaryota</taxon>
        <taxon>Fungi</taxon>
        <taxon>Dikarya</taxon>
        <taxon>Ascomycota</taxon>
        <taxon>Pezizomycotina</taxon>
        <taxon>Sordariomycetes</taxon>
        <taxon>Sordariomycetidae</taxon>
        <taxon>Sordariales</taxon>
        <taxon>Podosporaceae</taxon>
        <taxon>Triangularia</taxon>
    </lineage>
</organism>
<dbReference type="EMBL" id="MU866185">
    <property type="protein sequence ID" value="KAK4176796.1"/>
    <property type="molecule type" value="Genomic_DNA"/>
</dbReference>
<dbReference type="Proteomes" id="UP001302321">
    <property type="component" value="Unassembled WGS sequence"/>
</dbReference>
<reference evidence="2" key="2">
    <citation type="submission" date="2023-05" db="EMBL/GenBank/DDBJ databases">
        <authorList>
            <consortium name="Lawrence Berkeley National Laboratory"/>
            <person name="Steindorff A."/>
            <person name="Hensen N."/>
            <person name="Bonometti L."/>
            <person name="Westerberg I."/>
            <person name="Brannstrom I.O."/>
            <person name="Guillou S."/>
            <person name="Cros-Aarteil S."/>
            <person name="Calhoun S."/>
            <person name="Haridas S."/>
            <person name="Kuo A."/>
            <person name="Mondo S."/>
            <person name="Pangilinan J."/>
            <person name="Riley R."/>
            <person name="Labutti K."/>
            <person name="Andreopoulos B."/>
            <person name="Lipzen A."/>
            <person name="Chen C."/>
            <person name="Yanf M."/>
            <person name="Daum C."/>
            <person name="Ng V."/>
            <person name="Clum A."/>
            <person name="Ohm R."/>
            <person name="Martin F."/>
            <person name="Silar P."/>
            <person name="Natvig D."/>
            <person name="Lalanne C."/>
            <person name="Gautier V."/>
            <person name="Ament-Velasquez S.L."/>
            <person name="Kruys A."/>
            <person name="Hutchinson M.I."/>
            <person name="Powell A.J."/>
            <person name="Barry K."/>
            <person name="Miller A.N."/>
            <person name="Grigoriev I.V."/>
            <person name="Debuchy R."/>
            <person name="Gladieux P."/>
            <person name="Thoren M.H."/>
            <person name="Johannesson H."/>
        </authorList>
    </citation>
    <scope>NUCLEOTIDE SEQUENCE</scope>
    <source>
        <strain evidence="2">CBS 892.96</strain>
    </source>
</reference>
<evidence type="ECO:0000256" key="1">
    <source>
        <dbReference type="SAM" id="SignalP"/>
    </source>
</evidence>
<keyword evidence="3" id="KW-1185">Reference proteome</keyword>
<protein>
    <submittedName>
        <fullName evidence="2">Uncharacterized protein</fullName>
    </submittedName>
</protein>
<sequence>MKSFLLCILVFYLVIFVGLETDTIIVGNLPKCDRELKHNGMPHENCEKVNTINNSGNCEGAFGLNNDHQIFCEQTQTTGLYGHEQKEHGPYDSRNAPGLMVNIPTGFKITMSDSFSINTECISERDLATGVNYLCE</sequence>
<dbReference type="AlphaFoldDB" id="A0AAN7A682"/>
<evidence type="ECO:0000313" key="2">
    <source>
        <dbReference type="EMBL" id="KAK4176796.1"/>
    </source>
</evidence>
<feature type="chain" id="PRO_5043039085" evidence="1">
    <location>
        <begin position="22"/>
        <end position="136"/>
    </location>
</feature>
<keyword evidence="1" id="KW-0732">Signal</keyword>
<gene>
    <name evidence="2" type="ORF">QBC36DRAFT_290192</name>
</gene>